<accession>A0A3A8FVS2</accession>
<sequence>MQGFITYKLELWPDLIIQAQDIRNILSQDKYSKSGHFNFGLTLKWVLTMEIRITAIMLNGFNQVFYFFQKF</sequence>
<evidence type="ECO:0000313" key="2">
    <source>
        <dbReference type="Proteomes" id="UP000281084"/>
    </source>
</evidence>
<proteinExistence type="predicted"/>
<evidence type="ECO:0000313" key="1">
    <source>
        <dbReference type="EMBL" id="RKG47120.1"/>
    </source>
</evidence>
<protein>
    <submittedName>
        <fullName evidence="1">Uncharacterized protein</fullName>
    </submittedName>
</protein>
<dbReference type="EMBL" id="RAXZ01000073">
    <property type="protein sequence ID" value="RKG47120.1"/>
    <property type="molecule type" value="Genomic_DNA"/>
</dbReference>
<gene>
    <name evidence="1" type="ORF">D7V64_17155</name>
</gene>
<reference evidence="1 2" key="1">
    <citation type="submission" date="2018-09" db="EMBL/GenBank/DDBJ databases">
        <title>The draft genome of Acinetobacter spp. strains.</title>
        <authorList>
            <person name="Qin J."/>
            <person name="Feng Y."/>
            <person name="Zong Z."/>
        </authorList>
    </citation>
    <scope>NUCLEOTIDE SEQUENCE [LARGE SCALE GENOMIC DNA]</scope>
    <source>
        <strain evidence="1 2">WCHAc060002</strain>
    </source>
</reference>
<organism evidence="1 2">
    <name type="scientific">Acinetobacter cumulans</name>
    <dbReference type="NCBI Taxonomy" id="2136182"/>
    <lineage>
        <taxon>Bacteria</taxon>
        <taxon>Pseudomonadati</taxon>
        <taxon>Pseudomonadota</taxon>
        <taxon>Gammaproteobacteria</taxon>
        <taxon>Moraxellales</taxon>
        <taxon>Moraxellaceae</taxon>
        <taxon>Acinetobacter</taxon>
    </lineage>
</organism>
<dbReference type="AlphaFoldDB" id="A0A3A8FVS2"/>
<dbReference type="Proteomes" id="UP000281084">
    <property type="component" value="Unassembled WGS sequence"/>
</dbReference>
<comment type="caution">
    <text evidence="1">The sequence shown here is derived from an EMBL/GenBank/DDBJ whole genome shotgun (WGS) entry which is preliminary data.</text>
</comment>
<name>A0A3A8FVS2_9GAMM</name>